<dbReference type="AlphaFoldDB" id="A0A371AUX6"/>
<gene>
    <name evidence="2" type="ORF">DWV06_10000</name>
</gene>
<reference evidence="2 3" key="1">
    <citation type="submission" date="2018-07" db="EMBL/GenBank/DDBJ databases">
        <title>Anaerosacharophilus polymeroproducens gen. nov. sp. nov., an anaerobic bacterium isolated from salt field.</title>
        <authorList>
            <person name="Kim W."/>
            <person name="Yang S.-H."/>
            <person name="Oh J."/>
            <person name="Lee J.-H."/>
            <person name="Kwon K.K."/>
        </authorList>
    </citation>
    <scope>NUCLEOTIDE SEQUENCE [LARGE SCALE GENOMIC DNA]</scope>
    <source>
        <strain evidence="2 3">MCWD5</strain>
    </source>
</reference>
<keyword evidence="1" id="KW-0812">Transmembrane</keyword>
<feature type="transmembrane region" description="Helical" evidence="1">
    <location>
        <begin position="46"/>
        <end position="67"/>
    </location>
</feature>
<dbReference type="Pfam" id="PF13782">
    <property type="entry name" value="SpoVAB"/>
    <property type="match status" value="1"/>
</dbReference>
<comment type="caution">
    <text evidence="2">The sequence shown here is derived from an EMBL/GenBank/DDBJ whole genome shotgun (WGS) entry which is preliminary data.</text>
</comment>
<evidence type="ECO:0000256" key="1">
    <source>
        <dbReference type="SAM" id="Phobius"/>
    </source>
</evidence>
<feature type="transmembrane region" description="Helical" evidence="1">
    <location>
        <begin position="73"/>
        <end position="101"/>
    </location>
</feature>
<feature type="transmembrane region" description="Helical" evidence="1">
    <location>
        <begin position="122"/>
        <end position="140"/>
    </location>
</feature>
<evidence type="ECO:0000313" key="3">
    <source>
        <dbReference type="Proteomes" id="UP000255036"/>
    </source>
</evidence>
<name>A0A371AUX6_9FIRM</name>
<evidence type="ECO:0000313" key="2">
    <source>
        <dbReference type="EMBL" id="RDU23378.1"/>
    </source>
</evidence>
<proteinExistence type="predicted"/>
<dbReference type="OrthoDB" id="9790504at2"/>
<keyword evidence="1" id="KW-1133">Transmembrane helix</keyword>
<dbReference type="InterPro" id="IPR020144">
    <property type="entry name" value="SpoVAB"/>
</dbReference>
<feature type="transmembrane region" description="Helical" evidence="1">
    <location>
        <begin position="12"/>
        <end position="34"/>
    </location>
</feature>
<sequence length="143" mass="15794">MWIKQIFLCFLGLAYGGVISGAVFAFVVSIGVIQRLVQKTKTAGNVLLYEDAILLGGVIGTIISIFQVPLHQYLFGVGWILLLLFGLFSGIYVGCLAISLVEVINTIPIITRRIKMKHGIRWMLLGIALGKMIGSLIYFYKGW</sequence>
<organism evidence="2 3">
    <name type="scientific">Anaerosacchariphilus polymeriproducens</name>
    <dbReference type="NCBI Taxonomy" id="1812858"/>
    <lineage>
        <taxon>Bacteria</taxon>
        <taxon>Bacillati</taxon>
        <taxon>Bacillota</taxon>
        <taxon>Clostridia</taxon>
        <taxon>Lachnospirales</taxon>
        <taxon>Lachnospiraceae</taxon>
        <taxon>Anaerosacchariphilus</taxon>
    </lineage>
</organism>
<dbReference type="Proteomes" id="UP000255036">
    <property type="component" value="Unassembled WGS sequence"/>
</dbReference>
<dbReference type="EMBL" id="QRCT01000028">
    <property type="protein sequence ID" value="RDU23378.1"/>
    <property type="molecule type" value="Genomic_DNA"/>
</dbReference>
<accession>A0A371AUX6</accession>
<protein>
    <submittedName>
        <fullName evidence="2">Stage V sporulation protein AB</fullName>
    </submittedName>
</protein>
<keyword evidence="1" id="KW-0472">Membrane</keyword>
<keyword evidence="3" id="KW-1185">Reference proteome</keyword>
<dbReference type="RefSeq" id="WP_115482047.1">
    <property type="nucleotide sequence ID" value="NZ_QRCT01000028.1"/>
</dbReference>